<keyword evidence="7" id="KW-1185">Reference proteome</keyword>
<dbReference type="InterPro" id="IPR014284">
    <property type="entry name" value="RNA_pol_sigma-70_dom"/>
</dbReference>
<organism evidence="6 7">
    <name type="scientific">Myroides odoratimimus CCUG 10230</name>
    <dbReference type="NCBI Taxonomy" id="883150"/>
    <lineage>
        <taxon>Bacteria</taxon>
        <taxon>Pseudomonadati</taxon>
        <taxon>Bacteroidota</taxon>
        <taxon>Flavobacteriia</taxon>
        <taxon>Flavobacteriales</taxon>
        <taxon>Flavobacteriaceae</taxon>
        <taxon>Myroides</taxon>
    </lineage>
</organism>
<name>A0ABN0E6M9_9FLAO</name>
<keyword evidence="4" id="KW-0804">Transcription</keyword>
<dbReference type="EMBL" id="AGEC02000016">
    <property type="protein sequence ID" value="EHO06431.1"/>
    <property type="molecule type" value="Genomic_DNA"/>
</dbReference>
<dbReference type="GeneID" id="66976192"/>
<dbReference type="InterPro" id="IPR039425">
    <property type="entry name" value="RNA_pol_sigma-70-like"/>
</dbReference>
<accession>A0ABN0E6M9</accession>
<dbReference type="InterPro" id="IPR013325">
    <property type="entry name" value="RNA_pol_sigma_r2"/>
</dbReference>
<sequence>MALSRDQWVDINYYKYWDILYYLSCNITRDKDLSADIVQDVFVNIWNNYSNLIIDNSKAYLIQSVRNKSLKAISTTSFNTVQLEEVYNVLVDNEILSREEEIMFKEQLVNMIYSKAQEVLPEKCYQIFVLRYSNKLSYKEIALKLGISESTVDNQISKALKSIKSSLPYLVDYIIVIGYLMGVTQN</sequence>
<proteinExistence type="inferred from homology"/>
<evidence type="ECO:0000259" key="5">
    <source>
        <dbReference type="Pfam" id="PF08281"/>
    </source>
</evidence>
<comment type="similarity">
    <text evidence="1">Belongs to the sigma-70 factor family. ECF subfamily.</text>
</comment>
<dbReference type="InterPro" id="IPR013324">
    <property type="entry name" value="RNA_pol_sigma_r3/r4-like"/>
</dbReference>
<evidence type="ECO:0000256" key="4">
    <source>
        <dbReference type="ARBA" id="ARBA00023163"/>
    </source>
</evidence>
<dbReference type="PANTHER" id="PTHR43133">
    <property type="entry name" value="RNA POLYMERASE ECF-TYPE SIGMA FACTO"/>
    <property type="match status" value="1"/>
</dbReference>
<feature type="domain" description="RNA polymerase sigma factor 70 region 4 type 2" evidence="5">
    <location>
        <begin position="118"/>
        <end position="162"/>
    </location>
</feature>
<dbReference type="Pfam" id="PF08281">
    <property type="entry name" value="Sigma70_r4_2"/>
    <property type="match status" value="1"/>
</dbReference>
<protein>
    <submittedName>
        <fullName evidence="6">RNA polymerase sigma-70 factor, expansion family 1</fullName>
    </submittedName>
</protein>
<dbReference type="RefSeq" id="WP_006259963.1">
    <property type="nucleotide sequence ID" value="NZ_KE161016.1"/>
</dbReference>
<dbReference type="Gene3D" id="1.10.1740.10">
    <property type="match status" value="1"/>
</dbReference>
<dbReference type="NCBIfam" id="TIGR02937">
    <property type="entry name" value="sigma70-ECF"/>
    <property type="match status" value="1"/>
</dbReference>
<dbReference type="CDD" id="cd06171">
    <property type="entry name" value="Sigma70_r4"/>
    <property type="match status" value="1"/>
</dbReference>
<reference evidence="6" key="1">
    <citation type="submission" date="2012-07" db="EMBL/GenBank/DDBJ databases">
        <title>The Genome Sequence of Myroides odoratimimus CCUG 10230.</title>
        <authorList>
            <consortium name="The Broad Institute Genome Sequencing Platform"/>
            <person name="Earl A."/>
            <person name="Ward D."/>
            <person name="Feldgarden M."/>
            <person name="Gevers D."/>
            <person name="Huys G."/>
            <person name="Walker B."/>
            <person name="Young S.K."/>
            <person name="Zeng Q."/>
            <person name="Gargeya S."/>
            <person name="Fitzgerald M."/>
            <person name="Haas B."/>
            <person name="Abouelleil A."/>
            <person name="Alvarado L."/>
            <person name="Arachchi H.M."/>
            <person name="Berlin A.M."/>
            <person name="Chapman S.B."/>
            <person name="Goldberg J."/>
            <person name="Griggs A."/>
            <person name="Gujja S."/>
            <person name="Hansen M."/>
            <person name="Howarth C."/>
            <person name="Imamovic A."/>
            <person name="Larimer J."/>
            <person name="McCowen C."/>
            <person name="Montmayeur A."/>
            <person name="Murphy C."/>
            <person name="Neiman D."/>
            <person name="Pearson M."/>
            <person name="Priest M."/>
            <person name="Roberts A."/>
            <person name="Saif S."/>
            <person name="Shea T."/>
            <person name="Sisk P."/>
            <person name="Sykes S."/>
            <person name="Wortman J."/>
            <person name="Nusbaum C."/>
            <person name="Birren B."/>
        </authorList>
    </citation>
    <scope>NUCLEOTIDE SEQUENCE [LARGE SCALE GENOMIC DNA]</scope>
    <source>
        <strain evidence="6">CCUG 10230</strain>
    </source>
</reference>
<dbReference type="SUPFAM" id="SSF88946">
    <property type="entry name" value="Sigma2 domain of RNA polymerase sigma factors"/>
    <property type="match status" value="1"/>
</dbReference>
<dbReference type="PANTHER" id="PTHR43133:SF46">
    <property type="entry name" value="RNA POLYMERASE SIGMA-70 FACTOR ECF SUBFAMILY"/>
    <property type="match status" value="1"/>
</dbReference>
<evidence type="ECO:0000256" key="1">
    <source>
        <dbReference type="ARBA" id="ARBA00010641"/>
    </source>
</evidence>
<comment type="caution">
    <text evidence="6">The sequence shown here is derived from an EMBL/GenBank/DDBJ whole genome shotgun (WGS) entry which is preliminary data.</text>
</comment>
<evidence type="ECO:0000256" key="3">
    <source>
        <dbReference type="ARBA" id="ARBA00023082"/>
    </source>
</evidence>
<dbReference type="Proteomes" id="UP000005402">
    <property type="component" value="Unassembled WGS sequence"/>
</dbReference>
<evidence type="ECO:0000313" key="7">
    <source>
        <dbReference type="Proteomes" id="UP000005402"/>
    </source>
</evidence>
<evidence type="ECO:0000256" key="2">
    <source>
        <dbReference type="ARBA" id="ARBA00023015"/>
    </source>
</evidence>
<keyword evidence="3" id="KW-0731">Sigma factor</keyword>
<dbReference type="Gene3D" id="1.10.10.10">
    <property type="entry name" value="Winged helix-like DNA-binding domain superfamily/Winged helix DNA-binding domain"/>
    <property type="match status" value="1"/>
</dbReference>
<evidence type="ECO:0000313" key="6">
    <source>
        <dbReference type="EMBL" id="EHO06431.1"/>
    </source>
</evidence>
<gene>
    <name evidence="6" type="ORF">HMPREF9712_03114</name>
</gene>
<keyword evidence="2" id="KW-0805">Transcription regulation</keyword>
<dbReference type="SUPFAM" id="SSF88659">
    <property type="entry name" value="Sigma3 and sigma4 domains of RNA polymerase sigma factors"/>
    <property type="match status" value="1"/>
</dbReference>
<dbReference type="InterPro" id="IPR036388">
    <property type="entry name" value="WH-like_DNA-bd_sf"/>
</dbReference>
<dbReference type="InterPro" id="IPR013249">
    <property type="entry name" value="RNA_pol_sigma70_r4_t2"/>
</dbReference>